<keyword evidence="6" id="KW-0833">Ubl conjugation pathway</keyword>
<keyword evidence="7" id="KW-0862">Zinc</keyword>
<dbReference type="EMBL" id="JANAVB010041169">
    <property type="protein sequence ID" value="KAJ6797006.1"/>
    <property type="molecule type" value="Genomic_DNA"/>
</dbReference>
<comment type="caution">
    <text evidence="12">The sequence shown here is derived from an EMBL/GenBank/DDBJ whole genome shotgun (WGS) entry which is preliminary data.</text>
</comment>
<evidence type="ECO:0000256" key="4">
    <source>
        <dbReference type="ARBA" id="ARBA00022723"/>
    </source>
</evidence>
<dbReference type="PROSITE" id="PS50089">
    <property type="entry name" value="ZF_RING_2"/>
    <property type="match status" value="1"/>
</dbReference>
<protein>
    <recommendedName>
        <fullName evidence="2">RING-type E3 ubiquitin transferase</fullName>
        <ecNumber evidence="2">2.3.2.27</ecNumber>
    </recommendedName>
</protein>
<evidence type="ECO:0000256" key="2">
    <source>
        <dbReference type="ARBA" id="ARBA00012483"/>
    </source>
</evidence>
<feature type="compositionally biased region" description="Basic and acidic residues" evidence="9">
    <location>
        <begin position="106"/>
        <end position="135"/>
    </location>
</feature>
<dbReference type="EC" id="2.3.2.27" evidence="2"/>
<evidence type="ECO:0000313" key="13">
    <source>
        <dbReference type="Proteomes" id="UP001140949"/>
    </source>
</evidence>
<dbReference type="SUPFAM" id="SSF57850">
    <property type="entry name" value="RING/U-box"/>
    <property type="match status" value="1"/>
</dbReference>
<dbReference type="PANTHER" id="PTHR46463">
    <property type="entry name" value="ZINC FINGER, RING/FYVE/PHD-TYPE"/>
    <property type="match status" value="1"/>
</dbReference>
<reference evidence="12" key="2">
    <citation type="submission" date="2023-04" db="EMBL/GenBank/DDBJ databases">
        <authorList>
            <person name="Bruccoleri R.E."/>
            <person name="Oakeley E.J."/>
            <person name="Faust A.-M."/>
            <person name="Dessus-Babus S."/>
            <person name="Altorfer M."/>
            <person name="Burckhardt D."/>
            <person name="Oertli M."/>
            <person name="Naumann U."/>
            <person name="Petersen F."/>
            <person name="Wong J."/>
        </authorList>
    </citation>
    <scope>NUCLEOTIDE SEQUENCE</scope>
    <source>
        <strain evidence="12">GSM-AAB239-AS_SAM_17_03QT</strain>
        <tissue evidence="12">Leaf</tissue>
    </source>
</reference>
<sequence length="244" mass="27731">MLHVQQFSISCQRIVIMGAFCCCPCGEDFDEYTHPDSSIYRHCICLRFFFHQLFNGYIFQRLEGRAATSPIQGVMPLTSTGPSNSSDDSSFSEIHHLVPRPTPYDTDPRYSRLQRDGLVSRRDKAASHIQEESQMLRRSSSSSGVEHLGSGKKRNIAYAAEERKTNRSQSEKISIEGSYGAGYNMATSEDEDICPTCLDEYTSENPKILTKCSHHFHLGCIYEWMERSDYCPICGKEMEFCESP</sequence>
<feature type="region of interest" description="Disordered" evidence="9">
    <location>
        <begin position="73"/>
        <end position="171"/>
    </location>
</feature>
<evidence type="ECO:0000256" key="9">
    <source>
        <dbReference type="SAM" id="MobiDB-lite"/>
    </source>
</evidence>
<dbReference type="PANTHER" id="PTHR46463:SF10">
    <property type="entry name" value="OS01G0926200 PROTEIN"/>
    <property type="match status" value="1"/>
</dbReference>
<dbReference type="AlphaFoldDB" id="A0AAX6F5K0"/>
<evidence type="ECO:0000313" key="12">
    <source>
        <dbReference type="EMBL" id="KAJ6811644.1"/>
    </source>
</evidence>
<dbReference type="GO" id="GO:0061630">
    <property type="term" value="F:ubiquitin protein ligase activity"/>
    <property type="evidence" value="ECO:0007669"/>
    <property type="project" value="UniProtKB-EC"/>
</dbReference>
<evidence type="ECO:0000259" key="10">
    <source>
        <dbReference type="PROSITE" id="PS50089"/>
    </source>
</evidence>
<reference evidence="12" key="1">
    <citation type="journal article" date="2023" name="GigaByte">
        <title>Genome assembly of the bearded iris, Iris pallida Lam.</title>
        <authorList>
            <person name="Bruccoleri R.E."/>
            <person name="Oakeley E.J."/>
            <person name="Faust A.M.E."/>
            <person name="Altorfer M."/>
            <person name="Dessus-Babus S."/>
            <person name="Burckhardt D."/>
            <person name="Oertli M."/>
            <person name="Naumann U."/>
            <person name="Petersen F."/>
            <person name="Wong J."/>
        </authorList>
    </citation>
    <scope>NUCLEOTIDE SEQUENCE</scope>
    <source>
        <strain evidence="12">GSM-AAB239-AS_SAM_17_03QT</strain>
    </source>
</reference>
<name>A0AAX6F5K0_IRIPA</name>
<dbReference type="Proteomes" id="UP001140949">
    <property type="component" value="Unassembled WGS sequence"/>
</dbReference>
<feature type="compositionally biased region" description="Low complexity" evidence="9">
    <location>
        <begin position="83"/>
        <end position="92"/>
    </location>
</feature>
<accession>A0AAX6F5K0</accession>
<keyword evidence="5 8" id="KW-0863">Zinc-finger</keyword>
<dbReference type="Pfam" id="PF13639">
    <property type="entry name" value="zf-RING_2"/>
    <property type="match status" value="1"/>
</dbReference>
<evidence type="ECO:0000256" key="6">
    <source>
        <dbReference type="ARBA" id="ARBA00022786"/>
    </source>
</evidence>
<dbReference type="CDD" id="cd23116">
    <property type="entry name" value="RING-H2_AIRP1-like"/>
    <property type="match status" value="1"/>
</dbReference>
<dbReference type="EMBL" id="JANAVB010031420">
    <property type="protein sequence ID" value="KAJ6811644.1"/>
    <property type="molecule type" value="Genomic_DNA"/>
</dbReference>
<dbReference type="InterPro" id="IPR013083">
    <property type="entry name" value="Znf_RING/FYVE/PHD"/>
</dbReference>
<feature type="domain" description="RING-type" evidence="10">
    <location>
        <begin position="194"/>
        <end position="234"/>
    </location>
</feature>
<dbReference type="Gene3D" id="3.30.40.10">
    <property type="entry name" value="Zinc/RING finger domain, C3HC4 (zinc finger)"/>
    <property type="match status" value="1"/>
</dbReference>
<organism evidence="12 13">
    <name type="scientific">Iris pallida</name>
    <name type="common">Sweet iris</name>
    <dbReference type="NCBI Taxonomy" id="29817"/>
    <lineage>
        <taxon>Eukaryota</taxon>
        <taxon>Viridiplantae</taxon>
        <taxon>Streptophyta</taxon>
        <taxon>Embryophyta</taxon>
        <taxon>Tracheophyta</taxon>
        <taxon>Spermatophyta</taxon>
        <taxon>Magnoliopsida</taxon>
        <taxon>Liliopsida</taxon>
        <taxon>Asparagales</taxon>
        <taxon>Iridaceae</taxon>
        <taxon>Iridoideae</taxon>
        <taxon>Irideae</taxon>
        <taxon>Iris</taxon>
    </lineage>
</organism>
<evidence type="ECO:0000256" key="5">
    <source>
        <dbReference type="ARBA" id="ARBA00022771"/>
    </source>
</evidence>
<evidence type="ECO:0000256" key="3">
    <source>
        <dbReference type="ARBA" id="ARBA00022679"/>
    </source>
</evidence>
<gene>
    <name evidence="12" type="ORF">M6B38_151965</name>
    <name evidence="11" type="ORF">M6B38_221405</name>
</gene>
<comment type="catalytic activity">
    <reaction evidence="1">
        <text>S-ubiquitinyl-[E2 ubiquitin-conjugating enzyme]-L-cysteine + [acceptor protein]-L-lysine = [E2 ubiquitin-conjugating enzyme]-L-cysteine + N(6)-ubiquitinyl-[acceptor protein]-L-lysine.</text>
        <dbReference type="EC" id="2.3.2.27"/>
    </reaction>
</comment>
<dbReference type="GO" id="GO:0008270">
    <property type="term" value="F:zinc ion binding"/>
    <property type="evidence" value="ECO:0007669"/>
    <property type="project" value="UniProtKB-KW"/>
</dbReference>
<evidence type="ECO:0000256" key="1">
    <source>
        <dbReference type="ARBA" id="ARBA00000900"/>
    </source>
</evidence>
<keyword evidence="4" id="KW-0479">Metal-binding</keyword>
<feature type="compositionally biased region" description="Basic and acidic residues" evidence="9">
    <location>
        <begin position="160"/>
        <end position="171"/>
    </location>
</feature>
<evidence type="ECO:0000256" key="8">
    <source>
        <dbReference type="PROSITE-ProRule" id="PRU00175"/>
    </source>
</evidence>
<dbReference type="SMART" id="SM00184">
    <property type="entry name" value="RING"/>
    <property type="match status" value="1"/>
</dbReference>
<dbReference type="InterPro" id="IPR001841">
    <property type="entry name" value="Znf_RING"/>
</dbReference>
<keyword evidence="3" id="KW-0808">Transferase</keyword>
<keyword evidence="13" id="KW-1185">Reference proteome</keyword>
<evidence type="ECO:0000256" key="7">
    <source>
        <dbReference type="ARBA" id="ARBA00022833"/>
    </source>
</evidence>
<proteinExistence type="predicted"/>
<evidence type="ECO:0000313" key="11">
    <source>
        <dbReference type="EMBL" id="KAJ6797006.1"/>
    </source>
</evidence>